<sequence>MTLVYRGLPPSHPLYCLGPFLPHHTNRTPPYHMTLMDYSQLPQKSYDPYAHAPSLLIRMPSLDPTQYFSKIQIPLNEVSGPGLQLGAQFFEQLAGSVPMDSSYSGADFGATECSKPSSDAGLLGCDKKRPEKSRSPTNPIQRKKAKNDGWEQTGPADGGPQDPIFVLSYSGHVAGCIWCGQSDLDISDSSIGINGQDLALAAESPSSGLSMEQRAACYVLYLLDSSLFTDKTGNNVSGKL</sequence>
<organism evidence="1 2">
    <name type="scientific">Catharanthus roseus</name>
    <name type="common">Madagascar periwinkle</name>
    <name type="synonym">Vinca rosea</name>
    <dbReference type="NCBI Taxonomy" id="4058"/>
    <lineage>
        <taxon>Eukaryota</taxon>
        <taxon>Viridiplantae</taxon>
        <taxon>Streptophyta</taxon>
        <taxon>Embryophyta</taxon>
        <taxon>Tracheophyta</taxon>
        <taxon>Spermatophyta</taxon>
        <taxon>Magnoliopsida</taxon>
        <taxon>eudicotyledons</taxon>
        <taxon>Gunneridae</taxon>
        <taxon>Pentapetalae</taxon>
        <taxon>asterids</taxon>
        <taxon>lamiids</taxon>
        <taxon>Gentianales</taxon>
        <taxon>Apocynaceae</taxon>
        <taxon>Rauvolfioideae</taxon>
        <taxon>Vinceae</taxon>
        <taxon>Catharanthinae</taxon>
        <taxon>Catharanthus</taxon>
    </lineage>
</organism>
<reference evidence="2" key="1">
    <citation type="journal article" date="2023" name="Nat. Plants">
        <title>Single-cell RNA sequencing provides a high-resolution roadmap for understanding the multicellular compartmentation of specialized metabolism.</title>
        <authorList>
            <person name="Sun S."/>
            <person name="Shen X."/>
            <person name="Li Y."/>
            <person name="Li Y."/>
            <person name="Wang S."/>
            <person name="Li R."/>
            <person name="Zhang H."/>
            <person name="Shen G."/>
            <person name="Guo B."/>
            <person name="Wei J."/>
            <person name="Xu J."/>
            <person name="St-Pierre B."/>
            <person name="Chen S."/>
            <person name="Sun C."/>
        </authorList>
    </citation>
    <scope>NUCLEOTIDE SEQUENCE [LARGE SCALE GENOMIC DNA]</scope>
</reference>
<accession>A0ACC0BRG5</accession>
<proteinExistence type="predicted"/>
<evidence type="ECO:0000313" key="1">
    <source>
        <dbReference type="EMBL" id="KAI5675246.1"/>
    </source>
</evidence>
<protein>
    <submittedName>
        <fullName evidence="1">Uncharacterized protein</fullName>
    </submittedName>
</protein>
<dbReference type="Proteomes" id="UP001060085">
    <property type="component" value="Linkage Group LG02"/>
</dbReference>
<evidence type="ECO:0000313" key="2">
    <source>
        <dbReference type="Proteomes" id="UP001060085"/>
    </source>
</evidence>
<comment type="caution">
    <text evidence="1">The sequence shown here is derived from an EMBL/GenBank/DDBJ whole genome shotgun (WGS) entry which is preliminary data.</text>
</comment>
<dbReference type="EMBL" id="CM044702">
    <property type="protein sequence ID" value="KAI5675246.1"/>
    <property type="molecule type" value="Genomic_DNA"/>
</dbReference>
<gene>
    <name evidence="1" type="ORF">M9H77_06196</name>
</gene>
<keyword evidence="2" id="KW-1185">Reference proteome</keyword>
<name>A0ACC0BRG5_CATRO</name>